<dbReference type="HOGENOM" id="CLU_2829693_0_0_7"/>
<protein>
    <submittedName>
        <fullName evidence="1">Hypothetical cytosolic protein</fullName>
    </submittedName>
</protein>
<proteinExistence type="predicted"/>
<dbReference type="Proteomes" id="UP000001933">
    <property type="component" value="Chromosome"/>
</dbReference>
<reference evidence="1 2" key="1">
    <citation type="journal article" date="2007" name="Proc. Natl. Acad. Sci. U.S.A.">
        <title>The genome of Syntrophus aciditrophicus: life at the thermodynamic limit of microbial growth.</title>
        <authorList>
            <person name="McInerney M.J."/>
            <person name="Rohlin L."/>
            <person name="Mouttaki H."/>
            <person name="Kim U."/>
            <person name="Krupp R.S."/>
            <person name="Rios-Hernandez L."/>
            <person name="Sieber J."/>
            <person name="Struchtemeyer C.G."/>
            <person name="Bhattacharyya A."/>
            <person name="Campbell J.W."/>
            <person name="Gunsalus R.P."/>
        </authorList>
    </citation>
    <scope>NUCLEOTIDE SEQUENCE [LARGE SCALE GENOMIC DNA]</scope>
    <source>
        <strain evidence="1 2">SB</strain>
    </source>
</reference>
<name>Q2LQC7_SYNAS</name>
<dbReference type="AlphaFoldDB" id="Q2LQC7"/>
<evidence type="ECO:0000313" key="1">
    <source>
        <dbReference type="EMBL" id="ABC76209.1"/>
    </source>
</evidence>
<sequence>MTCIFYSIAYTKLPLNDFNGRDTWFRKKLDDLTNLFFCHNEPPLSAHLKSKLYFPLNLTDTRCVFV</sequence>
<dbReference type="EMBL" id="CP000252">
    <property type="protein sequence ID" value="ABC76209.1"/>
    <property type="molecule type" value="Genomic_DNA"/>
</dbReference>
<organism evidence="1 2">
    <name type="scientific">Syntrophus aciditrophicus (strain SB)</name>
    <dbReference type="NCBI Taxonomy" id="56780"/>
    <lineage>
        <taxon>Bacteria</taxon>
        <taxon>Pseudomonadati</taxon>
        <taxon>Thermodesulfobacteriota</taxon>
        <taxon>Syntrophia</taxon>
        <taxon>Syntrophales</taxon>
        <taxon>Syntrophaceae</taxon>
        <taxon>Syntrophus</taxon>
    </lineage>
</organism>
<dbReference type="KEGG" id="sat:SYN_03317"/>
<evidence type="ECO:0000313" key="2">
    <source>
        <dbReference type="Proteomes" id="UP000001933"/>
    </source>
</evidence>
<accession>Q2LQC7</accession>
<gene>
    <name evidence="1" type="ORF">SYN_03317</name>
</gene>
<dbReference type="InParanoid" id="Q2LQC7"/>
<keyword evidence="2" id="KW-1185">Reference proteome</keyword>